<feature type="transmembrane region" description="Helical" evidence="1">
    <location>
        <begin position="6"/>
        <end position="26"/>
    </location>
</feature>
<sequence>MQSKFSIVFILIIILIFSFIGGYYFYNKTSFLKDENANSNKNIKNFNVNENQGKKDSALQLEERLTRFDQQGNITALAVLLNPIQEGDKFILIKTQFNTHTENLDLYNFRKLLHLRLAMN</sequence>
<keyword evidence="3" id="KW-1185">Reference proteome</keyword>
<dbReference type="STRING" id="857293.CAAU_2408"/>
<dbReference type="Proteomes" id="UP000007652">
    <property type="component" value="Unassembled WGS sequence"/>
</dbReference>
<dbReference type="RefSeq" id="WP_008909739.1">
    <property type="nucleotide sequence ID" value="NZ_CAKP01000128.1"/>
</dbReference>
<protein>
    <submittedName>
        <fullName evidence="2">Uncharacterized protein</fullName>
    </submittedName>
</protein>
<keyword evidence="1" id="KW-0812">Transmembrane</keyword>
<keyword evidence="1" id="KW-0472">Membrane</keyword>
<keyword evidence="1" id="KW-1133">Transmembrane helix</keyword>
<gene>
    <name evidence="2" type="ORF">CAAU_2408</name>
</gene>
<evidence type="ECO:0000256" key="1">
    <source>
        <dbReference type="SAM" id="Phobius"/>
    </source>
</evidence>
<dbReference type="OrthoDB" id="2871992at2"/>
<evidence type="ECO:0000313" key="2">
    <source>
        <dbReference type="EMBL" id="CCJ34491.1"/>
    </source>
</evidence>
<evidence type="ECO:0000313" key="3">
    <source>
        <dbReference type="Proteomes" id="UP000007652"/>
    </source>
</evidence>
<accession>I7KWF8</accession>
<organism evidence="2 3">
    <name type="scientific">Caloramator australicus RC3</name>
    <dbReference type="NCBI Taxonomy" id="857293"/>
    <lineage>
        <taxon>Bacteria</taxon>
        <taxon>Bacillati</taxon>
        <taxon>Bacillota</taxon>
        <taxon>Clostridia</taxon>
        <taxon>Eubacteriales</taxon>
        <taxon>Clostridiaceae</taxon>
        <taxon>Caloramator</taxon>
    </lineage>
</organism>
<dbReference type="EMBL" id="CAKP01000128">
    <property type="protein sequence ID" value="CCJ34491.1"/>
    <property type="molecule type" value="Genomic_DNA"/>
</dbReference>
<dbReference type="AlphaFoldDB" id="I7KWF8"/>
<reference evidence="2 3" key="1">
    <citation type="journal article" date="2011" name="J. Bacteriol.">
        <title>Draft genome sequence of Caloramator australicus strain RC3T, a thermoanaerobe from the Great Artesian Basin of Australia.</title>
        <authorList>
            <person name="Ogg C.D."/>
            <person name="Patel B.K.C."/>
        </authorList>
    </citation>
    <scope>NUCLEOTIDE SEQUENCE [LARGE SCALE GENOMIC DNA]</scope>
    <source>
        <strain evidence="2 3">RC3</strain>
    </source>
</reference>
<name>I7KWF8_9CLOT</name>
<proteinExistence type="predicted"/>
<comment type="caution">
    <text evidence="2">The sequence shown here is derived from an EMBL/GenBank/DDBJ whole genome shotgun (WGS) entry which is preliminary data.</text>
</comment>